<organism evidence="6 7">
    <name type="scientific">Actinospica durhamensis</name>
    <dbReference type="NCBI Taxonomy" id="1508375"/>
    <lineage>
        <taxon>Bacteria</taxon>
        <taxon>Bacillati</taxon>
        <taxon>Actinomycetota</taxon>
        <taxon>Actinomycetes</taxon>
        <taxon>Catenulisporales</taxon>
        <taxon>Actinospicaceae</taxon>
        <taxon>Actinospica</taxon>
    </lineage>
</organism>
<evidence type="ECO:0000256" key="4">
    <source>
        <dbReference type="ARBA" id="ARBA00022989"/>
    </source>
</evidence>
<dbReference type="Pfam" id="PF09678">
    <property type="entry name" value="Caa3_CtaG"/>
    <property type="match status" value="1"/>
</dbReference>
<reference evidence="6" key="1">
    <citation type="submission" date="2021-04" db="EMBL/GenBank/DDBJ databases">
        <title>Genome based classification of Actinospica acidithermotolerans sp. nov., an actinobacterium isolated from an Indonesian hot spring.</title>
        <authorList>
            <person name="Kusuma A.B."/>
            <person name="Putra K.E."/>
            <person name="Nafisah S."/>
            <person name="Loh J."/>
            <person name="Nouioui I."/>
            <person name="Goodfellow M."/>
        </authorList>
    </citation>
    <scope>NUCLEOTIDE SEQUENCE</scope>
    <source>
        <strain evidence="6">CSCA 57</strain>
    </source>
</reference>
<accession>A0A941EL94</accession>
<protein>
    <submittedName>
        <fullName evidence="6">Cytochrome c oxidase assembly protein</fullName>
    </submittedName>
</protein>
<comment type="subcellular location">
    <subcellularLocation>
        <location evidence="1">Cell membrane</location>
        <topology evidence="1">Multi-pass membrane protein</topology>
    </subcellularLocation>
</comment>
<evidence type="ECO:0000313" key="7">
    <source>
        <dbReference type="Proteomes" id="UP000675781"/>
    </source>
</evidence>
<keyword evidence="3" id="KW-0812">Transmembrane</keyword>
<evidence type="ECO:0000256" key="5">
    <source>
        <dbReference type="ARBA" id="ARBA00023136"/>
    </source>
</evidence>
<gene>
    <name evidence="6" type="ORF">KDL01_06860</name>
</gene>
<dbReference type="GO" id="GO:0005886">
    <property type="term" value="C:plasma membrane"/>
    <property type="evidence" value="ECO:0007669"/>
    <property type="project" value="UniProtKB-SubCell"/>
</dbReference>
<sequence length="60" mass="6556">MELLSAHMIQHMTLSMLAPIPLLFGARSPSPYARCARRATDARAPANCCWRSCTRAAPPS</sequence>
<evidence type="ECO:0000256" key="1">
    <source>
        <dbReference type="ARBA" id="ARBA00004651"/>
    </source>
</evidence>
<dbReference type="EMBL" id="JAGSOG010000020">
    <property type="protein sequence ID" value="MBR7832975.1"/>
    <property type="molecule type" value="Genomic_DNA"/>
</dbReference>
<comment type="caution">
    <text evidence="6">The sequence shown here is derived from an EMBL/GenBank/DDBJ whole genome shotgun (WGS) entry which is preliminary data.</text>
</comment>
<dbReference type="AlphaFoldDB" id="A0A941EL94"/>
<name>A0A941EL94_9ACTN</name>
<keyword evidence="5" id="KW-0472">Membrane</keyword>
<evidence type="ECO:0000313" key="6">
    <source>
        <dbReference type="EMBL" id="MBR7832975.1"/>
    </source>
</evidence>
<keyword evidence="7" id="KW-1185">Reference proteome</keyword>
<dbReference type="Proteomes" id="UP000675781">
    <property type="component" value="Unassembled WGS sequence"/>
</dbReference>
<proteinExistence type="predicted"/>
<keyword evidence="2" id="KW-1003">Cell membrane</keyword>
<evidence type="ECO:0000256" key="2">
    <source>
        <dbReference type="ARBA" id="ARBA00022475"/>
    </source>
</evidence>
<dbReference type="InterPro" id="IPR019108">
    <property type="entry name" value="Caa3_assmbl_CtaG-rel"/>
</dbReference>
<evidence type="ECO:0000256" key="3">
    <source>
        <dbReference type="ARBA" id="ARBA00022692"/>
    </source>
</evidence>
<keyword evidence="4" id="KW-1133">Transmembrane helix</keyword>